<dbReference type="AlphaFoldDB" id="A0A426ZX58"/>
<dbReference type="Proteomes" id="UP000287651">
    <property type="component" value="Unassembled WGS sequence"/>
</dbReference>
<gene>
    <name evidence="2" type="ORF">B296_00015146</name>
</gene>
<dbReference type="PANTHER" id="PTHR33984">
    <property type="entry name" value="OS02G0717600 PROTEIN"/>
    <property type="match status" value="1"/>
</dbReference>
<name>A0A426ZX58_ENSVE</name>
<dbReference type="PANTHER" id="PTHR33984:SF2">
    <property type="entry name" value="OS02G0717600 PROTEIN"/>
    <property type="match status" value="1"/>
</dbReference>
<sequence length="315" mass="34656">RERFLYFEIVRDAISYGAMIKHANDSSKSSNSRRNKDQEDKTTLTQLRLSILCRREGVNTVIEEEEEKEEGVEKWGGRIAGGRRWWRSSAWQGAAGRTSGGEEALLHAGDVLEEITFGGSPPVRAPFKGGRAVSDAAPPRCLQARHASVLVRAAQLELRACIVPHRPAGRRQYVLRSIRDPNYALRLVDRSESEVRNGSTSCHLCNRVCKGSRRSSRVVCALSNAQLKGGYIALPWEKKARDLLPVPYSSAFLSLIILPRGSKSSGARYSSLEDTLAQANAWVVSFHAAGVPIAFMNIQTEALLTKANNSTSLAP</sequence>
<feature type="region of interest" description="Disordered" evidence="1">
    <location>
        <begin position="23"/>
        <end position="42"/>
    </location>
</feature>
<evidence type="ECO:0000256" key="1">
    <source>
        <dbReference type="SAM" id="MobiDB-lite"/>
    </source>
</evidence>
<feature type="non-terminal residue" evidence="2">
    <location>
        <position position="1"/>
    </location>
</feature>
<dbReference type="EMBL" id="AMZH03004654">
    <property type="protein sequence ID" value="RRT68564.1"/>
    <property type="molecule type" value="Genomic_DNA"/>
</dbReference>
<comment type="caution">
    <text evidence="2">The sequence shown here is derived from an EMBL/GenBank/DDBJ whole genome shotgun (WGS) entry which is preliminary data.</text>
</comment>
<organism evidence="2 3">
    <name type="scientific">Ensete ventricosum</name>
    <name type="common">Abyssinian banana</name>
    <name type="synonym">Musa ensete</name>
    <dbReference type="NCBI Taxonomy" id="4639"/>
    <lineage>
        <taxon>Eukaryota</taxon>
        <taxon>Viridiplantae</taxon>
        <taxon>Streptophyta</taxon>
        <taxon>Embryophyta</taxon>
        <taxon>Tracheophyta</taxon>
        <taxon>Spermatophyta</taxon>
        <taxon>Magnoliopsida</taxon>
        <taxon>Liliopsida</taxon>
        <taxon>Zingiberales</taxon>
        <taxon>Musaceae</taxon>
        <taxon>Ensete</taxon>
    </lineage>
</organism>
<protein>
    <submittedName>
        <fullName evidence="2">Uncharacterized protein</fullName>
    </submittedName>
</protein>
<accession>A0A426ZX58</accession>
<evidence type="ECO:0000313" key="2">
    <source>
        <dbReference type="EMBL" id="RRT68564.1"/>
    </source>
</evidence>
<proteinExistence type="predicted"/>
<evidence type="ECO:0000313" key="3">
    <source>
        <dbReference type="Proteomes" id="UP000287651"/>
    </source>
</evidence>
<reference evidence="2 3" key="1">
    <citation type="journal article" date="2014" name="Agronomy (Basel)">
        <title>A Draft Genome Sequence for Ensete ventricosum, the Drought-Tolerant Tree Against Hunger.</title>
        <authorList>
            <person name="Harrison J."/>
            <person name="Moore K.A."/>
            <person name="Paszkiewicz K."/>
            <person name="Jones T."/>
            <person name="Grant M."/>
            <person name="Ambacheew D."/>
            <person name="Muzemil S."/>
            <person name="Studholme D.J."/>
        </authorList>
    </citation>
    <scope>NUCLEOTIDE SEQUENCE [LARGE SCALE GENOMIC DNA]</scope>
</reference>